<reference evidence="6" key="2">
    <citation type="submission" date="2020-04" db="EMBL/GenBank/DDBJ databases">
        <authorList>
            <consortium name="NCBI Genome Project"/>
        </authorList>
    </citation>
    <scope>NUCLEOTIDE SEQUENCE</scope>
    <source>
        <strain evidence="6">CBS 781.70</strain>
    </source>
</reference>
<dbReference type="GO" id="GO:0003824">
    <property type="term" value="F:catalytic activity"/>
    <property type="evidence" value="ECO:0007669"/>
    <property type="project" value="InterPro"/>
</dbReference>
<dbReference type="SUPFAM" id="SSF75304">
    <property type="entry name" value="Amidase signature (AS) enzymes"/>
    <property type="match status" value="1"/>
</dbReference>
<gene>
    <name evidence="4 6" type="ORF">P152DRAFT_303500</name>
</gene>
<evidence type="ECO:0000313" key="4">
    <source>
        <dbReference type="EMBL" id="KAF1814077.1"/>
    </source>
</evidence>
<dbReference type="Gene3D" id="3.90.1300.10">
    <property type="entry name" value="Amidase signature (AS) domain"/>
    <property type="match status" value="1"/>
</dbReference>
<accession>A0A6G1G7M8</accession>
<evidence type="ECO:0000259" key="3">
    <source>
        <dbReference type="Pfam" id="PF01425"/>
    </source>
</evidence>
<keyword evidence="5" id="KW-1185">Reference proteome</keyword>
<sequence length="600" mass="64068">MSSPPTRQFIHYPPAVATDQPFSAPPPGTNPVVRGLLLRYGASLITSVGAIQQFLYNSNGFSRLQEVKGLDAVECRFDPTVIPAAQDASATVETGTYTRPSEFGAVEADAGAGRYYSVLDFHKAYTEGRFTPTDVAEALLPLIRRDVEEPTSHSVAWMDTKVELVRKAAEEATKRYQAGTPIGILDGVPVAVKDEVDLKGYTRCLGTKDDHTHPLDATSYCVTKWEEEGAVVVGKLSMHEIGLDTTNNNPNHGTPHNPHNPDFYTGGSSGGSAYAVGAGLIPIALGADGGGSIRIPSSFCGIYGLKTSHSRVSIRPTASLAISNSVAGPMAANMVDLEVAYRVMAIPDPSHSLSSTFLPPARPHDPPRKLLGIYKPWFDRAEPAVRDVCQAALNHMTSQQGYSLVDISIPFLVEGGQAHAITILSEIASGFPSARATNLTPANRVLLAVAGRARAQDLLAAQRVRNALMQHLAHLYRAHPGLIIVTPTTPLAGWAIGDGDLSDGVSDGDRSIRNMEYVWLANFTGCPALSMPVGYVAPGTGQGDIPVGLMGMGEWGAEEELIRWGFDGEGWLREGWEGGRQRAGAWVDVVGLAEEKGERS</sequence>
<dbReference type="InterPro" id="IPR020556">
    <property type="entry name" value="Amidase_CS"/>
</dbReference>
<comment type="similarity">
    <text evidence="1">Belongs to the amidase family.</text>
</comment>
<name>A0A6G1G7M8_9PEZI</name>
<dbReference type="Pfam" id="PF01425">
    <property type="entry name" value="Amidase"/>
    <property type="match status" value="1"/>
</dbReference>
<evidence type="ECO:0000313" key="5">
    <source>
        <dbReference type="Proteomes" id="UP000504638"/>
    </source>
</evidence>
<evidence type="ECO:0000256" key="1">
    <source>
        <dbReference type="ARBA" id="ARBA00009199"/>
    </source>
</evidence>
<evidence type="ECO:0000313" key="6">
    <source>
        <dbReference type="RefSeq" id="XP_033535708.1"/>
    </source>
</evidence>
<proteinExistence type="inferred from homology"/>
<dbReference type="PANTHER" id="PTHR11895:SF67">
    <property type="entry name" value="AMIDASE DOMAIN-CONTAINING PROTEIN"/>
    <property type="match status" value="1"/>
</dbReference>
<reference evidence="6" key="3">
    <citation type="submission" date="2025-04" db="UniProtKB">
        <authorList>
            <consortium name="RefSeq"/>
        </authorList>
    </citation>
    <scope>IDENTIFICATION</scope>
    <source>
        <strain evidence="6">CBS 781.70</strain>
    </source>
</reference>
<dbReference type="RefSeq" id="XP_033535708.1">
    <property type="nucleotide sequence ID" value="XM_033675103.1"/>
</dbReference>
<dbReference type="InterPro" id="IPR000120">
    <property type="entry name" value="Amidase"/>
</dbReference>
<dbReference type="Proteomes" id="UP000504638">
    <property type="component" value="Unplaced"/>
</dbReference>
<dbReference type="PROSITE" id="PS00571">
    <property type="entry name" value="AMIDASES"/>
    <property type="match status" value="1"/>
</dbReference>
<feature type="region of interest" description="Disordered" evidence="2">
    <location>
        <begin position="244"/>
        <end position="265"/>
    </location>
</feature>
<feature type="domain" description="Amidase" evidence="3">
    <location>
        <begin position="157"/>
        <end position="561"/>
    </location>
</feature>
<protein>
    <submittedName>
        <fullName evidence="4 6">Amidase signature enzyme</fullName>
    </submittedName>
</protein>
<organism evidence="4">
    <name type="scientific">Eremomyces bilateralis CBS 781.70</name>
    <dbReference type="NCBI Taxonomy" id="1392243"/>
    <lineage>
        <taxon>Eukaryota</taxon>
        <taxon>Fungi</taxon>
        <taxon>Dikarya</taxon>
        <taxon>Ascomycota</taxon>
        <taxon>Pezizomycotina</taxon>
        <taxon>Dothideomycetes</taxon>
        <taxon>Dothideomycetes incertae sedis</taxon>
        <taxon>Eremomycetales</taxon>
        <taxon>Eremomycetaceae</taxon>
        <taxon>Eremomyces</taxon>
    </lineage>
</organism>
<dbReference type="AlphaFoldDB" id="A0A6G1G7M8"/>
<dbReference type="GeneID" id="54415673"/>
<evidence type="ECO:0000256" key="2">
    <source>
        <dbReference type="SAM" id="MobiDB-lite"/>
    </source>
</evidence>
<reference evidence="4 6" key="1">
    <citation type="submission" date="2020-01" db="EMBL/GenBank/DDBJ databases">
        <authorList>
            <consortium name="DOE Joint Genome Institute"/>
            <person name="Haridas S."/>
            <person name="Albert R."/>
            <person name="Binder M."/>
            <person name="Bloem J."/>
            <person name="Labutti K."/>
            <person name="Salamov A."/>
            <person name="Andreopoulos B."/>
            <person name="Baker S.E."/>
            <person name="Barry K."/>
            <person name="Bills G."/>
            <person name="Bluhm B.H."/>
            <person name="Cannon C."/>
            <person name="Castanera R."/>
            <person name="Culley D.E."/>
            <person name="Daum C."/>
            <person name="Ezra D."/>
            <person name="Gonzalez J.B."/>
            <person name="Henrissat B."/>
            <person name="Kuo A."/>
            <person name="Liang C."/>
            <person name="Lipzen A."/>
            <person name="Lutzoni F."/>
            <person name="Magnuson J."/>
            <person name="Mondo S."/>
            <person name="Nolan M."/>
            <person name="Ohm R."/>
            <person name="Pangilinan J."/>
            <person name="Park H.-J."/>
            <person name="Ramirez L."/>
            <person name="Alfaro M."/>
            <person name="Sun H."/>
            <person name="Tritt A."/>
            <person name="Yoshinaga Y."/>
            <person name="Zwiers L.-H."/>
            <person name="Turgeon B.G."/>
            <person name="Goodwin S.B."/>
            <person name="Spatafora J.W."/>
            <person name="Crous P.W."/>
            <person name="Grigoriev I.V."/>
        </authorList>
    </citation>
    <scope>NUCLEOTIDE SEQUENCE</scope>
    <source>
        <strain evidence="4 6">CBS 781.70</strain>
    </source>
</reference>
<dbReference type="OrthoDB" id="421993at2759"/>
<dbReference type="PANTHER" id="PTHR11895">
    <property type="entry name" value="TRANSAMIDASE"/>
    <property type="match status" value="1"/>
</dbReference>
<feature type="compositionally biased region" description="Low complexity" evidence="2">
    <location>
        <begin position="245"/>
        <end position="261"/>
    </location>
</feature>
<dbReference type="InterPro" id="IPR036928">
    <property type="entry name" value="AS_sf"/>
</dbReference>
<dbReference type="EMBL" id="ML975154">
    <property type="protein sequence ID" value="KAF1814077.1"/>
    <property type="molecule type" value="Genomic_DNA"/>
</dbReference>
<dbReference type="InterPro" id="IPR023631">
    <property type="entry name" value="Amidase_dom"/>
</dbReference>